<keyword evidence="2" id="KW-1185">Reference proteome</keyword>
<dbReference type="EMBL" id="FNJU01000010">
    <property type="protein sequence ID" value="SDP88450.1"/>
    <property type="molecule type" value="Genomic_DNA"/>
</dbReference>
<reference evidence="2" key="1">
    <citation type="submission" date="2016-10" db="EMBL/GenBank/DDBJ databases">
        <authorList>
            <person name="Varghese N."/>
            <person name="Submissions S."/>
        </authorList>
    </citation>
    <scope>NUCLEOTIDE SEQUENCE [LARGE SCALE GENOMIC DNA]</scope>
    <source>
        <strain evidence="2">IBRC-M10078</strain>
    </source>
</reference>
<protein>
    <submittedName>
        <fullName evidence="1">Uncharacterized protein</fullName>
    </submittedName>
</protein>
<evidence type="ECO:0000313" key="1">
    <source>
        <dbReference type="EMBL" id="SDP88450.1"/>
    </source>
</evidence>
<dbReference type="RefSeq" id="WP_175490365.1">
    <property type="nucleotide sequence ID" value="NZ_FNJU01000010.1"/>
</dbReference>
<proteinExistence type="predicted"/>
<dbReference type="Proteomes" id="UP000199159">
    <property type="component" value="Unassembled WGS sequence"/>
</dbReference>
<name>A0A1H0WCG8_9BACI</name>
<sequence>MNIYQKYAKYVIDKLKTQKELQIQDTDFIYLCNEINELTIKVRKSSPGWLQVTLIDY</sequence>
<gene>
    <name evidence="1" type="ORF">SAMN05216565_110109</name>
</gene>
<organism evidence="1 2">
    <name type="scientific">Litchfieldia salsa</name>
    <dbReference type="NCBI Taxonomy" id="930152"/>
    <lineage>
        <taxon>Bacteria</taxon>
        <taxon>Bacillati</taxon>
        <taxon>Bacillota</taxon>
        <taxon>Bacilli</taxon>
        <taxon>Bacillales</taxon>
        <taxon>Bacillaceae</taxon>
        <taxon>Litchfieldia</taxon>
    </lineage>
</organism>
<accession>A0A1H0WCG8</accession>
<evidence type="ECO:0000313" key="2">
    <source>
        <dbReference type="Proteomes" id="UP000199159"/>
    </source>
</evidence>
<dbReference type="STRING" id="930152.SAMN05216565_110109"/>
<dbReference type="AlphaFoldDB" id="A0A1H0WCG8"/>